<keyword evidence="3" id="KW-1185">Reference proteome</keyword>
<feature type="compositionally biased region" description="Basic residues" evidence="1">
    <location>
        <begin position="290"/>
        <end position="300"/>
    </location>
</feature>
<dbReference type="OrthoDB" id="3786824at2759"/>
<organism evidence="2 3">
    <name type="scientific">Ampelomyces quisqualis</name>
    <name type="common">Powdery mildew agent</name>
    <dbReference type="NCBI Taxonomy" id="50730"/>
    <lineage>
        <taxon>Eukaryota</taxon>
        <taxon>Fungi</taxon>
        <taxon>Dikarya</taxon>
        <taxon>Ascomycota</taxon>
        <taxon>Pezizomycotina</taxon>
        <taxon>Dothideomycetes</taxon>
        <taxon>Pleosporomycetidae</taxon>
        <taxon>Pleosporales</taxon>
        <taxon>Pleosporineae</taxon>
        <taxon>Phaeosphaeriaceae</taxon>
        <taxon>Ampelomyces</taxon>
    </lineage>
</organism>
<evidence type="ECO:0000313" key="3">
    <source>
        <dbReference type="Proteomes" id="UP000800096"/>
    </source>
</evidence>
<feature type="compositionally biased region" description="Pro residues" evidence="1">
    <location>
        <begin position="200"/>
        <end position="209"/>
    </location>
</feature>
<sequence>MATIPSGVPNPTNTLQPIMKLPDHVDGFIDLKTLKDIHHCLNESTLEDDLAIAAWVKKHYLYEPIKSEGREINSTEGFLKLHTAYLRVKSLTNKAQDKWPFFDRNWKSMNAKTVRRNGKGEAALGVSAHDSSILPSKQPEQKEDPIAGPTLATTPSDDLPQSRETAQDAGRNWDFMPKQASSKAKAVPKAKTAKKALPEPLTPKSPQPASPSWIEPLSPAAKQAWFGPPLLLAAHAPSIWSSLDKLPPGCARKNKRKRDSAGEDSPRKRSPATTRAKTKKESEEEMPRMATRRSARAKEE</sequence>
<protein>
    <submittedName>
        <fullName evidence="2">Uncharacterized protein</fullName>
    </submittedName>
</protein>
<name>A0A6A5QW71_AMPQU</name>
<proteinExistence type="predicted"/>
<accession>A0A6A5QW71</accession>
<dbReference type="Proteomes" id="UP000800096">
    <property type="component" value="Unassembled WGS sequence"/>
</dbReference>
<dbReference type="EMBL" id="ML979134">
    <property type="protein sequence ID" value="KAF1918107.1"/>
    <property type="molecule type" value="Genomic_DNA"/>
</dbReference>
<reference evidence="2" key="1">
    <citation type="journal article" date="2020" name="Stud. Mycol.">
        <title>101 Dothideomycetes genomes: a test case for predicting lifestyles and emergence of pathogens.</title>
        <authorList>
            <person name="Haridas S."/>
            <person name="Albert R."/>
            <person name="Binder M."/>
            <person name="Bloem J."/>
            <person name="Labutti K."/>
            <person name="Salamov A."/>
            <person name="Andreopoulos B."/>
            <person name="Baker S."/>
            <person name="Barry K."/>
            <person name="Bills G."/>
            <person name="Bluhm B."/>
            <person name="Cannon C."/>
            <person name="Castanera R."/>
            <person name="Culley D."/>
            <person name="Daum C."/>
            <person name="Ezra D."/>
            <person name="Gonzalez J."/>
            <person name="Henrissat B."/>
            <person name="Kuo A."/>
            <person name="Liang C."/>
            <person name="Lipzen A."/>
            <person name="Lutzoni F."/>
            <person name="Magnuson J."/>
            <person name="Mondo S."/>
            <person name="Nolan M."/>
            <person name="Ohm R."/>
            <person name="Pangilinan J."/>
            <person name="Park H.-J."/>
            <person name="Ramirez L."/>
            <person name="Alfaro M."/>
            <person name="Sun H."/>
            <person name="Tritt A."/>
            <person name="Yoshinaga Y."/>
            <person name="Zwiers L.-H."/>
            <person name="Turgeon B."/>
            <person name="Goodwin S."/>
            <person name="Spatafora J."/>
            <person name="Crous P."/>
            <person name="Grigoriev I."/>
        </authorList>
    </citation>
    <scope>NUCLEOTIDE SEQUENCE</scope>
    <source>
        <strain evidence="2">HMLAC05119</strain>
    </source>
</reference>
<evidence type="ECO:0000313" key="2">
    <source>
        <dbReference type="EMBL" id="KAF1918107.1"/>
    </source>
</evidence>
<evidence type="ECO:0000256" key="1">
    <source>
        <dbReference type="SAM" id="MobiDB-lite"/>
    </source>
</evidence>
<gene>
    <name evidence="2" type="ORF">BDU57DRAFT_514681</name>
</gene>
<feature type="region of interest" description="Disordered" evidence="1">
    <location>
        <begin position="241"/>
        <end position="300"/>
    </location>
</feature>
<feature type="region of interest" description="Disordered" evidence="1">
    <location>
        <begin position="123"/>
        <end position="215"/>
    </location>
</feature>
<dbReference type="AlphaFoldDB" id="A0A6A5QW71"/>